<dbReference type="PANTHER" id="PTHR38657">
    <property type="entry name" value="SLR1343 PROTEIN"/>
    <property type="match status" value="1"/>
</dbReference>
<comment type="caution">
    <text evidence="1">The sequence shown here is derived from an EMBL/GenBank/DDBJ whole genome shotgun (WGS) entry which is preliminary data.</text>
</comment>
<dbReference type="InterPro" id="IPR036134">
    <property type="entry name" value="Crypto/Photolyase_FAD-like_sf"/>
</dbReference>
<dbReference type="Gene3D" id="3.40.50.620">
    <property type="entry name" value="HUPs"/>
    <property type="match status" value="1"/>
</dbReference>
<dbReference type="Gene3D" id="1.10.10.1710">
    <property type="entry name" value="Deoxyribodipyrimidine photolyase-related"/>
    <property type="match status" value="1"/>
</dbReference>
<dbReference type="InterPro" id="IPR014729">
    <property type="entry name" value="Rossmann-like_a/b/a_fold"/>
</dbReference>
<organism evidence="1 2">
    <name type="scientific">gamma proteobacterium HTCC2207</name>
    <dbReference type="NCBI Taxonomy" id="314287"/>
    <lineage>
        <taxon>Bacteria</taxon>
        <taxon>Pseudomonadati</taxon>
        <taxon>Pseudomonadota</taxon>
        <taxon>Gammaproteobacteria</taxon>
        <taxon>Cellvibrionales</taxon>
        <taxon>Porticoccaceae</taxon>
        <taxon>SAR92 clade</taxon>
    </lineage>
</organism>
<name>Q1YU58_9GAMM</name>
<dbReference type="InterPro" id="IPR052551">
    <property type="entry name" value="UV-DNA_repair_photolyase"/>
</dbReference>
<dbReference type="InterPro" id="IPR007357">
    <property type="entry name" value="PhrB-like"/>
</dbReference>
<sequence length="515" mass="59802">MKKYHSLRLILGDQLNASHSWYREQDDGVLYLIAELHQEASYVRHHVQKVCAFFAAIESFANALSAAGHQVKHLKLDDTAEFADLNTLIAAICAEQGIEQFEYQQPDEYRLAEQLQNLDLGIPVTCWESEHFLLTHDELASYIKVGKHNRMESFYRKLRKRFDILMDGAEPLGERWNFDGENRNKLKAADIQMVPQPLMFANPVGSYLERIKKHKIDTLGSGTEELLWPVNRQQSLQLLDFFCEYCLPNFGRFQDAMTQHGESRWSLYHSRISFALNCKILHPMQVIDAALKRFSETDSGVDLAQVEGFVRQILGWREYVRAVYWVNMPDYAKGNSFGAERDLPDYFWTGETKMACMKQAIDQSLEYAYAHHIQRLMVTGNFAMLAGIDPDQVDQWYLGIYIDAIEWVEMPNTRGMSQFADGGLIATKPYAASGSYINKMSDYCKDCHYSVKERFTEDACPFNSLYWHFMQRHSERFSRNPRTAMAYRTWNKMDSEVRQALLARADFYLENLNDL</sequence>
<protein>
    <recommendedName>
        <fullName evidence="3">Deoxyribodipyrimidine photolyase-related protein</fullName>
    </recommendedName>
</protein>
<dbReference type="SUPFAM" id="SSF48173">
    <property type="entry name" value="Cryptochrome/photolyase FAD-binding domain"/>
    <property type="match status" value="1"/>
</dbReference>
<dbReference type="Gene3D" id="1.25.40.80">
    <property type="match status" value="1"/>
</dbReference>
<reference evidence="1 2" key="1">
    <citation type="submission" date="2006-03" db="EMBL/GenBank/DDBJ databases">
        <authorList>
            <person name="Giovannoni S.J."/>
            <person name="Cho J.-C."/>
            <person name="Ferriera S."/>
            <person name="Johnson J."/>
            <person name="Kravitz S."/>
            <person name="Halpern A."/>
            <person name="Remington K."/>
            <person name="Beeson K."/>
            <person name="Tran B."/>
            <person name="Rogers Y.-H."/>
            <person name="Friedman R."/>
            <person name="Venter J.C."/>
        </authorList>
    </citation>
    <scope>NUCLEOTIDE SEQUENCE [LARGE SCALE GENOMIC DNA]</scope>
    <source>
        <strain evidence="1 2">HTCC2207</strain>
    </source>
</reference>
<dbReference type="eggNOG" id="COG3046">
    <property type="taxonomic scope" value="Bacteria"/>
</dbReference>
<dbReference type="PANTHER" id="PTHR38657:SF1">
    <property type="entry name" value="SLR1343 PROTEIN"/>
    <property type="match status" value="1"/>
</dbReference>
<dbReference type="AlphaFoldDB" id="Q1YU58"/>
<dbReference type="STRING" id="314287.GB2207_10326"/>
<gene>
    <name evidence="1" type="ORF">GB2207_10326</name>
</gene>
<proteinExistence type="predicted"/>
<evidence type="ECO:0000313" key="2">
    <source>
        <dbReference type="Proteomes" id="UP000005555"/>
    </source>
</evidence>
<keyword evidence="2" id="KW-1185">Reference proteome</keyword>
<dbReference type="OrthoDB" id="5288100at2"/>
<evidence type="ECO:0008006" key="3">
    <source>
        <dbReference type="Google" id="ProtNLM"/>
    </source>
</evidence>
<dbReference type="Proteomes" id="UP000005555">
    <property type="component" value="Unassembled WGS sequence"/>
</dbReference>
<dbReference type="Gene3D" id="1.10.579.10">
    <property type="entry name" value="DNA Cyclobutane Dipyrimidine Photolyase, subunit A, domain 3"/>
    <property type="match status" value="1"/>
</dbReference>
<dbReference type="HOGENOM" id="CLU_031632_1_0_6"/>
<dbReference type="EMBL" id="AAPI01000001">
    <property type="protein sequence ID" value="EAS48200.1"/>
    <property type="molecule type" value="Genomic_DNA"/>
</dbReference>
<evidence type="ECO:0000313" key="1">
    <source>
        <dbReference type="EMBL" id="EAS48200.1"/>
    </source>
</evidence>
<dbReference type="Pfam" id="PF04244">
    <property type="entry name" value="DPRP"/>
    <property type="match status" value="1"/>
</dbReference>
<accession>Q1YU58</accession>